<dbReference type="Gene3D" id="1.10.357.10">
    <property type="entry name" value="Tetracycline Repressor, domain 2"/>
    <property type="match status" value="1"/>
</dbReference>
<evidence type="ECO:0000313" key="7">
    <source>
        <dbReference type="EMBL" id="AUT70709.1"/>
    </source>
</evidence>
<gene>
    <name evidence="7" type="ORF">C2L64_20215</name>
</gene>
<accession>A0AAN1JAW4</accession>
<dbReference type="SUPFAM" id="SSF46689">
    <property type="entry name" value="Homeodomain-like"/>
    <property type="match status" value="1"/>
</dbReference>
<dbReference type="InterPro" id="IPR001647">
    <property type="entry name" value="HTH_TetR"/>
</dbReference>
<dbReference type="Proteomes" id="UP000236649">
    <property type="component" value="Chromosome 2"/>
</dbReference>
<evidence type="ECO:0000256" key="1">
    <source>
        <dbReference type="ARBA" id="ARBA00023015"/>
    </source>
</evidence>
<name>A0AAN1JAW4_9BURK</name>
<dbReference type="KEGG" id="phs:C2L64_20215"/>
<feature type="compositionally biased region" description="Basic and acidic residues" evidence="5">
    <location>
        <begin position="18"/>
        <end position="28"/>
    </location>
</feature>
<feature type="region of interest" description="Disordered" evidence="5">
    <location>
        <begin position="1"/>
        <end position="28"/>
    </location>
</feature>
<dbReference type="InterPro" id="IPR009057">
    <property type="entry name" value="Homeodomain-like_sf"/>
</dbReference>
<sequence length="133" mass="15316">MARRTFQRDLPPVKPKRLTREQSKEQTSERLLNAARDIFSTKGFIAASVEDIAATAGYSRGAFYSNFEGRTDLLLELLQRDHDDVEAEAQWIFDRCTTGEDMMAASLDCFRRLNDLPESYLFWMEAKLQAARD</sequence>
<evidence type="ECO:0000259" key="6">
    <source>
        <dbReference type="PROSITE" id="PS50977"/>
    </source>
</evidence>
<dbReference type="PROSITE" id="PS50977">
    <property type="entry name" value="HTH_TETR_2"/>
    <property type="match status" value="1"/>
</dbReference>
<dbReference type="GO" id="GO:0003677">
    <property type="term" value="F:DNA binding"/>
    <property type="evidence" value="ECO:0007669"/>
    <property type="project" value="UniProtKB-UniRule"/>
</dbReference>
<feature type="DNA-binding region" description="H-T-H motif" evidence="4">
    <location>
        <begin position="48"/>
        <end position="67"/>
    </location>
</feature>
<dbReference type="PANTHER" id="PTHR47506">
    <property type="entry name" value="TRANSCRIPTIONAL REGULATORY PROTEIN"/>
    <property type="match status" value="1"/>
</dbReference>
<feature type="domain" description="HTH tetR-type" evidence="6">
    <location>
        <begin position="25"/>
        <end position="85"/>
    </location>
</feature>
<dbReference type="Pfam" id="PF00440">
    <property type="entry name" value="TetR_N"/>
    <property type="match status" value="1"/>
</dbReference>
<reference evidence="7 8" key="1">
    <citation type="submission" date="2018-01" db="EMBL/GenBank/DDBJ databases">
        <title>Species boundaries and ecological features among Paraburkholderia terrae DSMZ17804T, P. hospita DSMZ17164T and P. caribensis DSMZ13236T.</title>
        <authorList>
            <person name="Pratama A.A."/>
        </authorList>
    </citation>
    <scope>NUCLEOTIDE SEQUENCE [LARGE SCALE GENOMIC DNA]</scope>
    <source>
        <strain evidence="7 8">DSM 17164</strain>
    </source>
</reference>
<proteinExistence type="predicted"/>
<evidence type="ECO:0000256" key="5">
    <source>
        <dbReference type="SAM" id="MobiDB-lite"/>
    </source>
</evidence>
<dbReference type="PANTHER" id="PTHR47506:SF6">
    <property type="entry name" value="HTH-TYPE TRANSCRIPTIONAL REPRESSOR NEMR"/>
    <property type="match status" value="1"/>
</dbReference>
<keyword evidence="1" id="KW-0805">Transcription regulation</keyword>
<protein>
    <submittedName>
        <fullName evidence="7">TetR/AcrR family transcriptional regulator</fullName>
    </submittedName>
</protein>
<evidence type="ECO:0000313" key="8">
    <source>
        <dbReference type="Proteomes" id="UP000236649"/>
    </source>
</evidence>
<organism evidence="7 8">
    <name type="scientific">Paraburkholderia hospita</name>
    <dbReference type="NCBI Taxonomy" id="169430"/>
    <lineage>
        <taxon>Bacteria</taxon>
        <taxon>Pseudomonadati</taxon>
        <taxon>Pseudomonadota</taxon>
        <taxon>Betaproteobacteria</taxon>
        <taxon>Burkholderiales</taxon>
        <taxon>Burkholderiaceae</taxon>
        <taxon>Paraburkholderia</taxon>
    </lineage>
</organism>
<dbReference type="PRINTS" id="PR00455">
    <property type="entry name" value="HTHTETR"/>
</dbReference>
<keyword evidence="2 4" id="KW-0238">DNA-binding</keyword>
<evidence type="ECO:0000256" key="3">
    <source>
        <dbReference type="ARBA" id="ARBA00023163"/>
    </source>
</evidence>
<dbReference type="EMBL" id="CP026106">
    <property type="protein sequence ID" value="AUT70709.1"/>
    <property type="molecule type" value="Genomic_DNA"/>
</dbReference>
<evidence type="ECO:0000256" key="4">
    <source>
        <dbReference type="PROSITE-ProRule" id="PRU00335"/>
    </source>
</evidence>
<keyword evidence="3" id="KW-0804">Transcription</keyword>
<dbReference type="AlphaFoldDB" id="A0AAN1JAW4"/>
<evidence type="ECO:0000256" key="2">
    <source>
        <dbReference type="ARBA" id="ARBA00023125"/>
    </source>
</evidence>